<accession>A0AA42CNJ8</accession>
<dbReference type="RefSeq" id="WP_265267437.1">
    <property type="nucleotide sequence ID" value="NZ_JANFAV010000001.1"/>
</dbReference>
<name>A0AA42CNJ8_9SPHN</name>
<dbReference type="Pfam" id="PF07277">
    <property type="entry name" value="SapC"/>
    <property type="match status" value="1"/>
</dbReference>
<sequence length="227" mass="24873">MAAEFEILNDQAHRNLAIRSDAGVAHPHFVMIVLGEFPAAASTCPIFLAKDPDTGEFYAAALFGFEPGETLFEAGEKAATFRPLELQRQGFHVADENIAVQPGHPRFGAGADIALFDDGGTPTEALRKIQKILGQLHSGIHETRAFIGELLRLRLVEPLDISLTFDDGKRLDLDGLYTVSRDGLNDLPDVEIATLFRKGYLQAAMCMTFSLNQIAVLARRRNARLLA</sequence>
<dbReference type="Proteomes" id="UP001165565">
    <property type="component" value="Unassembled WGS sequence"/>
</dbReference>
<dbReference type="AlphaFoldDB" id="A0AA42CNJ8"/>
<proteinExistence type="predicted"/>
<protein>
    <submittedName>
        <fullName evidence="1">SapC family protein</fullName>
    </submittedName>
</protein>
<keyword evidence="2" id="KW-1185">Reference proteome</keyword>
<evidence type="ECO:0000313" key="2">
    <source>
        <dbReference type="Proteomes" id="UP001165565"/>
    </source>
</evidence>
<evidence type="ECO:0000313" key="1">
    <source>
        <dbReference type="EMBL" id="MCW6533404.1"/>
    </source>
</evidence>
<dbReference type="InterPro" id="IPR010836">
    <property type="entry name" value="SapC"/>
</dbReference>
<reference evidence="1" key="1">
    <citation type="submission" date="2022-06" db="EMBL/GenBank/DDBJ databases">
        <title>Sphingomonas sp. nov. isolated from rhizosphere soil of tomato.</title>
        <authorList>
            <person name="Dong H."/>
            <person name="Gao R."/>
        </authorList>
    </citation>
    <scope>NUCLEOTIDE SEQUENCE</scope>
    <source>
        <strain evidence="1">MMSM24</strain>
    </source>
</reference>
<gene>
    <name evidence="1" type="ORF">NEE01_01260</name>
</gene>
<dbReference type="EMBL" id="JANFAV010000001">
    <property type="protein sequence ID" value="MCW6533404.1"/>
    <property type="molecule type" value="Genomic_DNA"/>
</dbReference>
<comment type="caution">
    <text evidence="1">The sequence shown here is derived from an EMBL/GenBank/DDBJ whole genome shotgun (WGS) entry which is preliminary data.</text>
</comment>
<organism evidence="1 2">
    <name type="scientific">Sphingomonas lycopersici</name>
    <dbReference type="NCBI Taxonomy" id="2951807"/>
    <lineage>
        <taxon>Bacteria</taxon>
        <taxon>Pseudomonadati</taxon>
        <taxon>Pseudomonadota</taxon>
        <taxon>Alphaproteobacteria</taxon>
        <taxon>Sphingomonadales</taxon>
        <taxon>Sphingomonadaceae</taxon>
        <taxon>Sphingomonas</taxon>
    </lineage>
</organism>